<feature type="region of interest" description="Disordered" evidence="1">
    <location>
        <begin position="861"/>
        <end position="887"/>
    </location>
</feature>
<feature type="region of interest" description="Disordered" evidence="1">
    <location>
        <begin position="167"/>
        <end position="209"/>
    </location>
</feature>
<organism evidence="2 3">
    <name type="scientific">Lobosporangium transversale</name>
    <dbReference type="NCBI Taxonomy" id="64571"/>
    <lineage>
        <taxon>Eukaryota</taxon>
        <taxon>Fungi</taxon>
        <taxon>Fungi incertae sedis</taxon>
        <taxon>Mucoromycota</taxon>
        <taxon>Mortierellomycotina</taxon>
        <taxon>Mortierellomycetes</taxon>
        <taxon>Mortierellales</taxon>
        <taxon>Mortierellaceae</taxon>
        <taxon>Lobosporangium</taxon>
    </lineage>
</organism>
<feature type="compositionally biased region" description="Acidic residues" evidence="1">
    <location>
        <begin position="868"/>
        <end position="879"/>
    </location>
</feature>
<dbReference type="OrthoDB" id="2420045at2759"/>
<name>A0A1Y2GQA2_9FUNG</name>
<dbReference type="Proteomes" id="UP000193648">
    <property type="component" value="Unassembled WGS sequence"/>
</dbReference>
<evidence type="ECO:0000256" key="1">
    <source>
        <dbReference type="SAM" id="MobiDB-lite"/>
    </source>
</evidence>
<proteinExistence type="predicted"/>
<dbReference type="GeneID" id="33566193"/>
<feature type="compositionally biased region" description="Polar residues" evidence="1">
    <location>
        <begin position="693"/>
        <end position="711"/>
    </location>
</feature>
<dbReference type="EMBL" id="MCFF01000021">
    <property type="protein sequence ID" value="ORZ14305.1"/>
    <property type="molecule type" value="Genomic_DNA"/>
</dbReference>
<comment type="caution">
    <text evidence="2">The sequence shown here is derived from an EMBL/GenBank/DDBJ whole genome shotgun (WGS) entry which is preliminary data.</text>
</comment>
<feature type="compositionally biased region" description="Polar residues" evidence="1">
    <location>
        <begin position="625"/>
        <end position="635"/>
    </location>
</feature>
<accession>A0A1Y2GQA2</accession>
<reference evidence="2 3" key="1">
    <citation type="submission" date="2016-07" db="EMBL/GenBank/DDBJ databases">
        <title>Pervasive Adenine N6-methylation of Active Genes in Fungi.</title>
        <authorList>
            <consortium name="DOE Joint Genome Institute"/>
            <person name="Mondo S.J."/>
            <person name="Dannebaum R.O."/>
            <person name="Kuo R.C."/>
            <person name="Labutti K."/>
            <person name="Haridas S."/>
            <person name="Kuo A."/>
            <person name="Salamov A."/>
            <person name="Ahrendt S.R."/>
            <person name="Lipzen A."/>
            <person name="Sullivan W."/>
            <person name="Andreopoulos W.B."/>
            <person name="Clum A."/>
            <person name="Lindquist E."/>
            <person name="Daum C."/>
            <person name="Ramamoorthy G.K."/>
            <person name="Gryganskyi A."/>
            <person name="Culley D."/>
            <person name="Magnuson J.K."/>
            <person name="James T.Y."/>
            <person name="O'Malley M.A."/>
            <person name="Stajich J.E."/>
            <person name="Spatafora J.W."/>
            <person name="Visel A."/>
            <person name="Grigoriev I.V."/>
        </authorList>
    </citation>
    <scope>NUCLEOTIDE SEQUENCE [LARGE SCALE GENOMIC DNA]</scope>
    <source>
        <strain evidence="2 3">NRRL 3116</strain>
    </source>
</reference>
<feature type="compositionally biased region" description="Low complexity" evidence="1">
    <location>
        <begin position="171"/>
        <end position="190"/>
    </location>
</feature>
<evidence type="ECO:0000313" key="3">
    <source>
        <dbReference type="Proteomes" id="UP000193648"/>
    </source>
</evidence>
<dbReference type="AlphaFoldDB" id="A0A1Y2GQA2"/>
<feature type="compositionally biased region" description="Low complexity" evidence="1">
    <location>
        <begin position="61"/>
        <end position="77"/>
    </location>
</feature>
<feature type="region of interest" description="Disordered" evidence="1">
    <location>
        <begin position="470"/>
        <end position="489"/>
    </location>
</feature>
<feature type="region of interest" description="Disordered" evidence="1">
    <location>
        <begin position="625"/>
        <end position="717"/>
    </location>
</feature>
<dbReference type="InParanoid" id="A0A1Y2GQA2"/>
<gene>
    <name evidence="2" type="ORF">BCR41DRAFT_354643</name>
</gene>
<protein>
    <submittedName>
        <fullName evidence="2">Uncharacterized protein</fullName>
    </submittedName>
</protein>
<feature type="region of interest" description="Disordered" evidence="1">
    <location>
        <begin position="58"/>
        <end position="77"/>
    </location>
</feature>
<sequence length="914" mass="101092">MSNVLGPIVARYSLFFSLVLSDSSRLARSKHPRQVVQELVLQAQERFQSRYYANSAESKTLSRNVSTTSSSSNTTQYSLSSASSIASSASTRASSISSTCSNVNGSYRNMNSIPIKKREMIGDDCGGPTASLERLVVDSHHVTILPSPPPSPTSMYIAKETSILPGKSLMPITPTRTPSTSSSCSAAYDPSTHRAQSREDKIAQRRRHRQTSSVATLLSIALTVILLSLLQNRRHCLKKQNRQSHRRSLSAHHKHQLRQRHPILSSQLSQHRLSEHHHTSNRLIHTQEHQFFPVEASKENYVSTWLGHQGYYRNGNVSEQLPWDAVESREIFFSQNNRTVNATKPTGGQYSLQNHDDPSLLHFPRHRRALSMTNPNTSTATFQSHFSSNHGEYYHVTDPVFQMHQYRLHHFPYIDQRFQLVSAPPAVEPASFVYGPSMKSADELAWERHNYYQRLQQEEEELALKMLQEKGSPEDHVLPTSSSSRQRYSSQDYVVRAGSLNRLASPPLLSKETSRILGLCRSNTLSAAKRMSLTKKRPASRCSSSTTATSSIVSIESNDANMAPHAGACAENSIRTASRTGSTVEETTPTPAYTSVAPSLTRKKTLKEHLTPPLRSLARRCSARFTSNGSNNNGRPISFAGIRSDPIVDYPQGRRSLGSRASGSSISASTSASSSSHMCDFKPLQLGPETSEMLRQQSQQQEAPSVSSTPLPATEPVPVHRSVGLFRSKTTRPQGSASMVSGGSSAKHAETLPFHKKNSLRLANGRGLDFLTVLPSPSVEPNSRGSLNGLFNASESATLAESAVMNAEEHEAMRKEIIAMLSLGRKDLRRKPSTVPMSTSTPLPSPPQCLSPLALEAQEDLYSVQEHEQEEQEGQDQEDSTLYPLESDLQDPCKKIAFMLVPKSRYEFQPLVVQ</sequence>
<evidence type="ECO:0000313" key="2">
    <source>
        <dbReference type="EMBL" id="ORZ14305.1"/>
    </source>
</evidence>
<feature type="compositionally biased region" description="Low complexity" evidence="1">
    <location>
        <begin position="653"/>
        <end position="676"/>
    </location>
</feature>
<feature type="region of interest" description="Disordered" evidence="1">
    <location>
        <begin position="238"/>
        <end position="260"/>
    </location>
</feature>
<keyword evidence="3" id="KW-1185">Reference proteome</keyword>
<dbReference type="RefSeq" id="XP_021880783.1">
    <property type="nucleotide sequence ID" value="XM_022024349.1"/>
</dbReference>